<sequence length="380" mass="42312">MISSSEEQTLQADALRMQADLDQDQGVSNSALRLAIQTGMERGQQRMKKRVFSKGMGFSAAAAVVVAAVLFILPYFHSAPQPVSTRQSVNWGELEVFKGNAISSLDEPTLDSAIRNGYIQLVNQKAEANGYTITLNAVTADENKIMYLYTATTDDKQEIYSINSAKMKDRITNGYLNTTTQTGGNVTIPELEKNHVFYGRGVVELDRTEPFPQQLEAEFRIASVNPGKLADRKTGTIMADMHYSSVLKVRFALDPKFQEYKTQIVKPDLPFTLNGHEVVLSQVEMSPLLIRARVALKNPAENNWKTREGIMESTLIQGITSKVQGEPVQLSPVSGNGTEDGFEYAFASSWLNDPESLVLKIKERESFDKPDIQLEIYNKK</sequence>
<dbReference type="OrthoDB" id="2578053at2"/>
<dbReference type="STRING" id="189425.PGRAT_14240"/>
<keyword evidence="1" id="KW-0472">Membrane</keyword>
<dbReference type="Proteomes" id="UP000029500">
    <property type="component" value="Chromosome"/>
</dbReference>
<dbReference type="Gene3D" id="2.60.40.1630">
    <property type="entry name" value="bacillus anthracis domain"/>
    <property type="match status" value="1"/>
</dbReference>
<evidence type="ECO:0000256" key="1">
    <source>
        <dbReference type="SAM" id="Phobius"/>
    </source>
</evidence>
<keyword evidence="1" id="KW-0812">Transmembrane</keyword>
<feature type="transmembrane region" description="Helical" evidence="1">
    <location>
        <begin position="56"/>
        <end position="76"/>
    </location>
</feature>
<keyword evidence="4" id="KW-1185">Reference proteome</keyword>
<keyword evidence="1" id="KW-1133">Transmembrane helix</keyword>
<protein>
    <recommendedName>
        <fullName evidence="2">DUF4179 domain-containing protein</fullName>
    </recommendedName>
</protein>
<evidence type="ECO:0000313" key="3">
    <source>
        <dbReference type="EMBL" id="AIQ68649.1"/>
    </source>
</evidence>
<dbReference type="HOGENOM" id="CLU_741548_0_0_9"/>
<dbReference type="RefSeq" id="WP_025709133.1">
    <property type="nucleotide sequence ID" value="NZ_CP009287.1"/>
</dbReference>
<name>A0A089NHW7_9BACL</name>
<dbReference type="EMBL" id="CP009287">
    <property type="protein sequence ID" value="AIQ68649.1"/>
    <property type="molecule type" value="Genomic_DNA"/>
</dbReference>
<feature type="domain" description="DUF4179" evidence="2">
    <location>
        <begin position="58"/>
        <end position="150"/>
    </location>
</feature>
<reference evidence="3 4" key="1">
    <citation type="submission" date="2014-08" db="EMBL/GenBank/DDBJ databases">
        <title>Comparative genomics of the Paenibacillus odorifer group.</title>
        <authorList>
            <person name="den Bakker H.C."/>
            <person name="Tsai Y.-C."/>
            <person name="Martin N."/>
            <person name="Korlach J."/>
            <person name="Wiedmann M."/>
        </authorList>
    </citation>
    <scope>NUCLEOTIDE SEQUENCE [LARGE SCALE GENOMIC DNA]</scope>
    <source>
        <strain evidence="3 4">DSM 15220</strain>
    </source>
</reference>
<dbReference type="Pfam" id="PF13786">
    <property type="entry name" value="DUF4179"/>
    <property type="match status" value="1"/>
</dbReference>
<proteinExistence type="predicted"/>
<dbReference type="KEGG" id="pgm:PGRAT_14240"/>
<dbReference type="InterPro" id="IPR025436">
    <property type="entry name" value="DUF4179"/>
</dbReference>
<dbReference type="eggNOG" id="ENOG503058N">
    <property type="taxonomic scope" value="Bacteria"/>
</dbReference>
<evidence type="ECO:0000313" key="4">
    <source>
        <dbReference type="Proteomes" id="UP000029500"/>
    </source>
</evidence>
<evidence type="ECO:0000259" key="2">
    <source>
        <dbReference type="Pfam" id="PF13786"/>
    </source>
</evidence>
<accession>A0A089NHW7</accession>
<organism evidence="3 4">
    <name type="scientific">Paenibacillus graminis</name>
    <dbReference type="NCBI Taxonomy" id="189425"/>
    <lineage>
        <taxon>Bacteria</taxon>
        <taxon>Bacillati</taxon>
        <taxon>Bacillota</taxon>
        <taxon>Bacilli</taxon>
        <taxon>Bacillales</taxon>
        <taxon>Paenibacillaceae</taxon>
        <taxon>Paenibacillus</taxon>
    </lineage>
</organism>
<gene>
    <name evidence="3" type="ORF">PGRAT_14240</name>
</gene>
<dbReference type="AlphaFoldDB" id="A0A089NHW7"/>